<protein>
    <submittedName>
        <fullName evidence="5">HxlR family transcriptional regulator</fullName>
    </submittedName>
</protein>
<keyword evidence="3" id="KW-0804">Transcription</keyword>
<evidence type="ECO:0000256" key="3">
    <source>
        <dbReference type="ARBA" id="ARBA00023163"/>
    </source>
</evidence>
<accession>A0A4Q7KWI3</accession>
<comment type="caution">
    <text evidence="5">The sequence shown here is derived from an EMBL/GenBank/DDBJ whole genome shotgun (WGS) entry which is preliminary data.</text>
</comment>
<dbReference type="OrthoDB" id="370168at2"/>
<reference evidence="5 6" key="1">
    <citation type="submission" date="2019-02" db="EMBL/GenBank/DDBJ databases">
        <title>Genomic Encyclopedia of Type Strains, Phase IV (KMG-IV): sequencing the most valuable type-strain genomes for metagenomic binning, comparative biology and taxonomic classification.</title>
        <authorList>
            <person name="Goeker M."/>
        </authorList>
    </citation>
    <scope>NUCLEOTIDE SEQUENCE [LARGE SCALE GENOMIC DNA]</scope>
    <source>
        <strain evidence="5 6">DSM 101727</strain>
    </source>
</reference>
<dbReference type="RefSeq" id="WP_130344078.1">
    <property type="nucleotide sequence ID" value="NZ_SGWQ01000003.1"/>
</dbReference>
<keyword evidence="6" id="KW-1185">Reference proteome</keyword>
<dbReference type="Pfam" id="PF01638">
    <property type="entry name" value="HxlR"/>
    <property type="match status" value="1"/>
</dbReference>
<keyword evidence="1" id="KW-0805">Transcription regulation</keyword>
<feature type="domain" description="HTH hxlR-type" evidence="4">
    <location>
        <begin position="20"/>
        <end position="118"/>
    </location>
</feature>
<evidence type="ECO:0000256" key="1">
    <source>
        <dbReference type="ARBA" id="ARBA00023015"/>
    </source>
</evidence>
<sequence length="134" mass="15354">METASDLRNDPRWDVYMRDCPCREVLDLVASKWSALVLGALAGRAYRFGELRRRVDGISQKVLTQTLRQLERDGLVTRTVYPTTPPSVEYALAELGRDVTQHLIAISEWSKRNYDRIVDARQSYDARTAERAPV</sequence>
<evidence type="ECO:0000313" key="5">
    <source>
        <dbReference type="EMBL" id="RZS41124.1"/>
    </source>
</evidence>
<evidence type="ECO:0000256" key="2">
    <source>
        <dbReference type="ARBA" id="ARBA00023125"/>
    </source>
</evidence>
<organism evidence="5 6">
    <name type="scientific">Herbihabitans rhizosphaerae</name>
    <dbReference type="NCBI Taxonomy" id="1872711"/>
    <lineage>
        <taxon>Bacteria</taxon>
        <taxon>Bacillati</taxon>
        <taxon>Actinomycetota</taxon>
        <taxon>Actinomycetes</taxon>
        <taxon>Pseudonocardiales</taxon>
        <taxon>Pseudonocardiaceae</taxon>
        <taxon>Herbihabitans</taxon>
    </lineage>
</organism>
<dbReference type="Proteomes" id="UP000294257">
    <property type="component" value="Unassembled WGS sequence"/>
</dbReference>
<proteinExistence type="predicted"/>
<dbReference type="SUPFAM" id="SSF46785">
    <property type="entry name" value="Winged helix' DNA-binding domain"/>
    <property type="match status" value="1"/>
</dbReference>
<dbReference type="InterPro" id="IPR036388">
    <property type="entry name" value="WH-like_DNA-bd_sf"/>
</dbReference>
<evidence type="ECO:0000259" key="4">
    <source>
        <dbReference type="PROSITE" id="PS51118"/>
    </source>
</evidence>
<dbReference type="PANTHER" id="PTHR33204:SF18">
    <property type="entry name" value="TRANSCRIPTIONAL REGULATORY PROTEIN"/>
    <property type="match status" value="1"/>
</dbReference>
<dbReference type="PANTHER" id="PTHR33204">
    <property type="entry name" value="TRANSCRIPTIONAL REGULATOR, MARR FAMILY"/>
    <property type="match status" value="1"/>
</dbReference>
<evidence type="ECO:0000313" key="6">
    <source>
        <dbReference type="Proteomes" id="UP000294257"/>
    </source>
</evidence>
<dbReference type="InterPro" id="IPR002577">
    <property type="entry name" value="HTH_HxlR"/>
</dbReference>
<gene>
    <name evidence="5" type="ORF">EV193_103443</name>
</gene>
<dbReference type="GO" id="GO:0003677">
    <property type="term" value="F:DNA binding"/>
    <property type="evidence" value="ECO:0007669"/>
    <property type="project" value="UniProtKB-KW"/>
</dbReference>
<keyword evidence="2" id="KW-0238">DNA-binding</keyword>
<dbReference type="EMBL" id="SGWQ01000003">
    <property type="protein sequence ID" value="RZS41124.1"/>
    <property type="molecule type" value="Genomic_DNA"/>
</dbReference>
<dbReference type="AlphaFoldDB" id="A0A4Q7KWI3"/>
<dbReference type="Gene3D" id="1.10.10.10">
    <property type="entry name" value="Winged helix-like DNA-binding domain superfamily/Winged helix DNA-binding domain"/>
    <property type="match status" value="1"/>
</dbReference>
<dbReference type="InterPro" id="IPR036390">
    <property type="entry name" value="WH_DNA-bd_sf"/>
</dbReference>
<name>A0A4Q7KWI3_9PSEU</name>
<dbReference type="PROSITE" id="PS51118">
    <property type="entry name" value="HTH_HXLR"/>
    <property type="match status" value="1"/>
</dbReference>